<keyword evidence="1" id="KW-0175">Coiled coil</keyword>
<organism evidence="2 3">
    <name type="scientific">Lepraria neglecta</name>
    <dbReference type="NCBI Taxonomy" id="209136"/>
    <lineage>
        <taxon>Eukaryota</taxon>
        <taxon>Fungi</taxon>
        <taxon>Dikarya</taxon>
        <taxon>Ascomycota</taxon>
        <taxon>Pezizomycotina</taxon>
        <taxon>Lecanoromycetes</taxon>
        <taxon>OSLEUM clade</taxon>
        <taxon>Lecanoromycetidae</taxon>
        <taxon>Lecanorales</taxon>
        <taxon>Lecanorineae</taxon>
        <taxon>Stereocaulaceae</taxon>
        <taxon>Lepraria</taxon>
    </lineage>
</organism>
<dbReference type="InterPro" id="IPR016068">
    <property type="entry name" value="Translin_N"/>
</dbReference>
<evidence type="ECO:0000313" key="2">
    <source>
        <dbReference type="EMBL" id="KAK3178652.1"/>
    </source>
</evidence>
<dbReference type="Proteomes" id="UP001276659">
    <property type="component" value="Unassembled WGS sequence"/>
</dbReference>
<evidence type="ECO:0000313" key="3">
    <source>
        <dbReference type="Proteomes" id="UP001276659"/>
    </source>
</evidence>
<proteinExistence type="predicted"/>
<protein>
    <submittedName>
        <fullName evidence="2">Uncharacterized protein</fullName>
    </submittedName>
</protein>
<feature type="coiled-coil region" evidence="1">
    <location>
        <begin position="14"/>
        <end position="41"/>
    </location>
</feature>
<dbReference type="EMBL" id="JASNWA010000003">
    <property type="protein sequence ID" value="KAK3178652.1"/>
    <property type="molecule type" value="Genomic_DNA"/>
</dbReference>
<keyword evidence="3" id="KW-1185">Reference proteome</keyword>
<comment type="caution">
    <text evidence="2">The sequence shown here is derived from an EMBL/GenBank/DDBJ whole genome shotgun (WGS) entry which is preliminary data.</text>
</comment>
<dbReference type="Gene3D" id="1.20.58.190">
    <property type="entry name" value="Translin, domain 1"/>
    <property type="match status" value="1"/>
</dbReference>
<dbReference type="AlphaFoldDB" id="A0AAD9ZJ30"/>
<reference evidence="2" key="1">
    <citation type="submission" date="2022-11" db="EMBL/GenBank/DDBJ databases">
        <title>Chromosomal genome sequence assembly and mating type (MAT) locus characterization of the leprose asexual lichenized fungus Lepraria neglecta (Nyl.) Erichsen.</title>
        <authorList>
            <person name="Allen J.L."/>
            <person name="Pfeffer B."/>
        </authorList>
    </citation>
    <scope>NUCLEOTIDE SEQUENCE</scope>
    <source>
        <strain evidence="2">Allen 5258</strain>
    </source>
</reference>
<dbReference type="SUPFAM" id="SSF74784">
    <property type="entry name" value="Translin"/>
    <property type="match status" value="1"/>
</dbReference>
<accession>A0AAD9ZJ30</accession>
<name>A0AAD9ZJ30_9LECA</name>
<gene>
    <name evidence="2" type="ORF">OEA41_000789</name>
</gene>
<sequence>MASPIVFEQIQAKLDEDSQVREEIRNIVQTLERQARSTESILSRVHSIPQANRRST</sequence>
<dbReference type="InterPro" id="IPR036081">
    <property type="entry name" value="Translin_sf"/>
</dbReference>
<evidence type="ECO:0000256" key="1">
    <source>
        <dbReference type="SAM" id="Coils"/>
    </source>
</evidence>
<dbReference type="GO" id="GO:0043565">
    <property type="term" value="F:sequence-specific DNA binding"/>
    <property type="evidence" value="ECO:0007669"/>
    <property type="project" value="InterPro"/>
</dbReference>